<evidence type="ECO:0000313" key="19">
    <source>
        <dbReference type="EMBL" id="EIJ89246.1"/>
    </source>
</evidence>
<dbReference type="EC" id="2.3.2.27" evidence="5"/>
<evidence type="ECO:0000256" key="11">
    <source>
        <dbReference type="ARBA" id="ARBA00022824"/>
    </source>
</evidence>
<evidence type="ECO:0000256" key="6">
    <source>
        <dbReference type="ARBA" id="ARBA00022679"/>
    </source>
</evidence>
<dbReference type="InterPro" id="IPR001841">
    <property type="entry name" value="Znf_RING"/>
</dbReference>
<dbReference type="PROSITE" id="PS50089">
    <property type="entry name" value="ZF_RING_2"/>
    <property type="match status" value="1"/>
</dbReference>
<dbReference type="PANTHER" id="PTHR22763">
    <property type="entry name" value="RING ZINC FINGER PROTEIN"/>
    <property type="match status" value="1"/>
</dbReference>
<keyword evidence="14 17" id="KW-0472">Membrane</keyword>
<evidence type="ECO:0000259" key="18">
    <source>
        <dbReference type="PROSITE" id="PS50089"/>
    </source>
</evidence>
<reference evidence="19" key="1">
    <citation type="submission" date="2011-01" db="EMBL/GenBank/DDBJ databases">
        <title>The Genome Sequence of Nematocida parisii strain ERTm3.</title>
        <authorList>
            <consortium name="The Broad Institute Genome Sequencing Platform"/>
            <consortium name="The Broad Institute Genome Sequencing Center for Infectious Disease"/>
            <person name="Cuomo C."/>
            <person name="Troemel E."/>
            <person name="Young S.K."/>
            <person name="Zeng Q."/>
            <person name="Gargeya S."/>
            <person name="Fitzgerald M."/>
            <person name="Haas B."/>
            <person name="Abouelleil A."/>
            <person name="Alvarado L."/>
            <person name="Arachchi H.M."/>
            <person name="Berlin A."/>
            <person name="Chapman S.B."/>
            <person name="Gearin G."/>
            <person name="Goldberg J."/>
            <person name="Griggs A."/>
            <person name="Gujja S."/>
            <person name="Hansen M."/>
            <person name="Heiman D."/>
            <person name="Howarth C."/>
            <person name="Larimer J."/>
            <person name="Lui A."/>
            <person name="MacDonald P.J.P."/>
            <person name="McCowen C."/>
            <person name="Montmayeur A."/>
            <person name="Murphy C."/>
            <person name="Neiman D."/>
            <person name="Pearson M."/>
            <person name="Priest M."/>
            <person name="Roberts A."/>
            <person name="Saif S."/>
            <person name="Shea T."/>
            <person name="Sisk P."/>
            <person name="Stolte C."/>
            <person name="Sykes S."/>
            <person name="Wortman J."/>
            <person name="Nusbaum C."/>
            <person name="Birren B."/>
        </authorList>
    </citation>
    <scope>NUCLEOTIDE SEQUENCE</scope>
    <source>
        <strain evidence="19">ERTm3</strain>
    </source>
</reference>
<dbReference type="Pfam" id="PF13639">
    <property type="entry name" value="zf-RING_2"/>
    <property type="match status" value="1"/>
</dbReference>
<dbReference type="OMA" id="ANLTMFT"/>
<evidence type="ECO:0000256" key="9">
    <source>
        <dbReference type="ARBA" id="ARBA00022771"/>
    </source>
</evidence>
<evidence type="ECO:0000313" key="20">
    <source>
        <dbReference type="Proteomes" id="UP000002872"/>
    </source>
</evidence>
<evidence type="ECO:0000256" key="3">
    <source>
        <dbReference type="ARBA" id="ARBA00004906"/>
    </source>
</evidence>
<proteinExistence type="inferred from homology"/>
<dbReference type="GO" id="GO:0061630">
    <property type="term" value="F:ubiquitin protein ligase activity"/>
    <property type="evidence" value="ECO:0007669"/>
    <property type="project" value="UniProtKB-EC"/>
</dbReference>
<comment type="similarity">
    <text evidence="4">Belongs to the HRD1 family.</text>
</comment>
<feature type="transmembrane region" description="Helical" evidence="17">
    <location>
        <begin position="207"/>
        <end position="236"/>
    </location>
</feature>
<feature type="transmembrane region" description="Helical" evidence="17">
    <location>
        <begin position="167"/>
        <end position="186"/>
    </location>
</feature>
<dbReference type="InParanoid" id="I3EJ49"/>
<evidence type="ECO:0000256" key="8">
    <source>
        <dbReference type="ARBA" id="ARBA00022723"/>
    </source>
</evidence>
<dbReference type="InterPro" id="IPR050731">
    <property type="entry name" value="HRD1_E3_ubiq-ligases"/>
</dbReference>
<evidence type="ECO:0000256" key="7">
    <source>
        <dbReference type="ARBA" id="ARBA00022692"/>
    </source>
</evidence>
<dbReference type="OrthoDB" id="7759664at2759"/>
<protein>
    <recommendedName>
        <fullName evidence="5">RING-type E3 ubiquitin transferase</fullName>
        <ecNumber evidence="5">2.3.2.27</ecNumber>
    </recommendedName>
</protein>
<evidence type="ECO:0000256" key="1">
    <source>
        <dbReference type="ARBA" id="ARBA00000900"/>
    </source>
</evidence>
<keyword evidence="6" id="KW-0808">Transferase</keyword>
<evidence type="ECO:0000256" key="12">
    <source>
        <dbReference type="ARBA" id="ARBA00022833"/>
    </source>
</evidence>
<feature type="compositionally biased region" description="Polar residues" evidence="16">
    <location>
        <begin position="339"/>
        <end position="356"/>
    </location>
</feature>
<evidence type="ECO:0000256" key="16">
    <source>
        <dbReference type="SAM" id="MobiDB-lite"/>
    </source>
</evidence>
<keyword evidence="9 15" id="KW-0863">Zinc-finger</keyword>
<evidence type="ECO:0000256" key="2">
    <source>
        <dbReference type="ARBA" id="ARBA00004477"/>
    </source>
</evidence>
<name>I3EJ49_NEMP3</name>
<dbReference type="GO" id="GO:0043161">
    <property type="term" value="P:proteasome-mediated ubiquitin-dependent protein catabolic process"/>
    <property type="evidence" value="ECO:0007669"/>
    <property type="project" value="TreeGrafter"/>
</dbReference>
<dbReference type="Pfam" id="PF25563">
    <property type="entry name" value="TPR_SYVN1_N"/>
    <property type="match status" value="1"/>
</dbReference>
<dbReference type="HOGENOM" id="CLU_009169_0_0_1"/>
<comment type="pathway">
    <text evidence="3">Protein modification; protein ubiquitination.</text>
</comment>
<comment type="catalytic activity">
    <reaction evidence="1">
        <text>S-ubiquitinyl-[E2 ubiquitin-conjugating enzyme]-L-cysteine + [acceptor protein]-L-lysine = [E2 ubiquitin-conjugating enzyme]-L-cysteine + N(6)-ubiquitinyl-[acceptor protein]-L-lysine.</text>
        <dbReference type="EC" id="2.3.2.27"/>
    </reaction>
</comment>
<dbReference type="VEuPathDB" id="MicrosporidiaDB:NEQG_00016"/>
<keyword evidence="13 17" id="KW-1133">Transmembrane helix</keyword>
<dbReference type="STRING" id="935791.I3EJ49"/>
<evidence type="ECO:0000256" key="4">
    <source>
        <dbReference type="ARBA" id="ARBA00010089"/>
    </source>
</evidence>
<keyword evidence="12" id="KW-0862">Zinc</keyword>
<dbReference type="CDD" id="cd16479">
    <property type="entry name" value="RING-H2_synoviolin"/>
    <property type="match status" value="1"/>
</dbReference>
<dbReference type="EMBL" id="GL870876">
    <property type="protein sequence ID" value="EIJ89246.1"/>
    <property type="molecule type" value="Genomic_DNA"/>
</dbReference>
<gene>
    <name evidence="19" type="ORF">NEQG_00016</name>
</gene>
<dbReference type="PANTHER" id="PTHR22763:SF184">
    <property type="entry name" value="E3 UBIQUITIN-PROTEIN LIGASE SYNOVIOLIN"/>
    <property type="match status" value="1"/>
</dbReference>
<accession>I3EJ49</accession>
<feature type="domain" description="RING-type" evidence="18">
    <location>
        <begin position="287"/>
        <end position="325"/>
    </location>
</feature>
<evidence type="ECO:0000256" key="10">
    <source>
        <dbReference type="ARBA" id="ARBA00022786"/>
    </source>
</evidence>
<keyword evidence="20" id="KW-1185">Reference proteome</keyword>
<dbReference type="GO" id="GO:0036503">
    <property type="term" value="P:ERAD pathway"/>
    <property type="evidence" value="ECO:0007669"/>
    <property type="project" value="TreeGrafter"/>
</dbReference>
<dbReference type="SUPFAM" id="SSF57850">
    <property type="entry name" value="RING/U-box"/>
    <property type="match status" value="1"/>
</dbReference>
<keyword evidence="10" id="KW-0833">Ubl conjugation pathway</keyword>
<dbReference type="InterPro" id="IPR058051">
    <property type="entry name" value="Znf_RING_synoviolin"/>
</dbReference>
<dbReference type="Proteomes" id="UP000002872">
    <property type="component" value="Unassembled WGS sequence"/>
</dbReference>
<organism evidence="19 20">
    <name type="scientific">Nematocida parisii (strain ERTm3)</name>
    <name type="common">Nematode killer fungus</name>
    <dbReference type="NCBI Taxonomy" id="935791"/>
    <lineage>
        <taxon>Eukaryota</taxon>
        <taxon>Fungi</taxon>
        <taxon>Fungi incertae sedis</taxon>
        <taxon>Microsporidia</taxon>
        <taxon>Nematocida</taxon>
    </lineage>
</organism>
<evidence type="ECO:0000256" key="15">
    <source>
        <dbReference type="PROSITE-ProRule" id="PRU00175"/>
    </source>
</evidence>
<keyword evidence="8" id="KW-0479">Metal-binding</keyword>
<evidence type="ECO:0000256" key="17">
    <source>
        <dbReference type="SAM" id="Phobius"/>
    </source>
</evidence>
<dbReference type="SMART" id="SM00184">
    <property type="entry name" value="RING"/>
    <property type="match status" value="1"/>
</dbReference>
<dbReference type="FunCoup" id="I3EJ49">
    <property type="interactions" value="123"/>
</dbReference>
<feature type="transmembrane region" description="Helical" evidence="17">
    <location>
        <begin position="142"/>
        <end position="161"/>
    </location>
</feature>
<feature type="region of interest" description="Disordered" evidence="16">
    <location>
        <begin position="335"/>
        <end position="356"/>
    </location>
</feature>
<dbReference type="InterPro" id="IPR013083">
    <property type="entry name" value="Znf_RING/FYVE/PHD"/>
</dbReference>
<comment type="subcellular location">
    <subcellularLocation>
        <location evidence="2">Endoplasmic reticulum membrane</location>
        <topology evidence="2">Multi-pass membrane protein</topology>
    </subcellularLocation>
</comment>
<evidence type="ECO:0000256" key="14">
    <source>
        <dbReference type="ARBA" id="ARBA00023136"/>
    </source>
</evidence>
<dbReference type="Gene3D" id="3.30.40.10">
    <property type="entry name" value="Zinc/RING finger domain, C3HC4 (zinc finger)"/>
    <property type="match status" value="1"/>
</dbReference>
<evidence type="ECO:0000256" key="13">
    <source>
        <dbReference type="ARBA" id="ARBA00022989"/>
    </source>
</evidence>
<keyword evidence="7 17" id="KW-0812">Transmembrane</keyword>
<feature type="transmembrane region" description="Helical" evidence="17">
    <location>
        <begin position="47"/>
        <end position="71"/>
    </location>
</feature>
<keyword evidence="11" id="KW-0256">Endoplasmic reticulum</keyword>
<dbReference type="InterPro" id="IPR057992">
    <property type="entry name" value="TPR_SYVN1_N"/>
</dbReference>
<dbReference type="AlphaFoldDB" id="I3EJ49"/>
<evidence type="ECO:0000256" key="5">
    <source>
        <dbReference type="ARBA" id="ARBA00012483"/>
    </source>
</evidence>
<dbReference type="GO" id="GO:0008270">
    <property type="term" value="F:zinc ion binding"/>
    <property type="evidence" value="ECO:0007669"/>
    <property type="project" value="UniProtKB-KW"/>
</dbReference>
<sequence length="384" mass="42880">MNMYRHEAYLAVYITALAGICTADFIDGKNLYGSLVGMVESRVYHFLLSLFFIGSLYVFGKALVSFSLGSLSALEKEGVNENGIRYLGNTCLVITLFADNITIKTVVLFAFVFGLKSLHWLVGFRIEALEKSGTTYDRIERIVGLVGLLFFVDGILAYRFVSLMFSLPGVSILFAFEFFTLFAYSIRSLYSLSILHYSSSSIIEDRVFLLFYGDFGFCLVKILANIICLVITTMYFRMPINLLREVVIAIKHLVSKTRSMLAYKTLITLLEKCPDVKGDDLGADKICLICHEEMNIGKKLDCGHVLHMGCLKEWLHRQQACPVCRKEVLVKPEAEPASSGATEESGQNTPAEQNSNVSSIVRVLLNGHSDEYEGVPVTLNNQQP</sequence>
<dbReference type="GO" id="GO:0005789">
    <property type="term" value="C:endoplasmic reticulum membrane"/>
    <property type="evidence" value="ECO:0007669"/>
    <property type="project" value="UniProtKB-SubCell"/>
</dbReference>